<dbReference type="PROSITE" id="PS50110">
    <property type="entry name" value="RESPONSE_REGULATORY"/>
    <property type="match status" value="1"/>
</dbReference>
<sequence length="1261" mass="142241">MKSIPALLLVVLRLAFFIVPVAPAAAERDLTRLRFEALTDRFENSGGEIHRIAEGPSGFIWFGTNQGALRYDGYEIRAFRREEGNPTSLINDAVWSFLVDGKNRFWIGTQMGVSRYVPELDSFENYVLNPVDMNNNLNNRCNAIVQDSRGNVYASAESGIIYRFDEVEKRFEPMNAASFGVIKSMACDELDRIWIGSSSAVYRYDTATRETRAYLEGFEGSSEMNRNFIYSLDVGDPERIWAGTAYQGVVVLDVESGEARPLPLEHSNEQRVHFLQSTEDGRIWVCHGRGLTLMDRNERRIQNYMASDRVDSLPSGSIRCLAVDSQSNIWVGSAKYGAHVSTNNKRFNRDYLENAANRPGVTSVVSRVLWTRGGERWVGYYHGGIDVFAEDGAHLFELRHDPADPKSIGRGAVYSLMEDSRGQIWAGSFHGGLMRFNREDRSFSKVLGTPGGDPRAIAEDEDGNLWIALKGAGIALYHRESGRFESFKSDPFNTKHSLLDDWPSDILYDPSGLVYVATPIGISILDTETKVFNNYTPDATNPNSLSNAICHTLFRDAEGKIWVGTGYGLNRFDPIEKTFKSYTMADGLPGHQVLCVTQDRDGDIWAGTDGGLARLDLGTGKVKSYDHLDGLMSNDFSRNSVAMSPTGEIYFGQTGGLTFFDPSKIRDNEIPPPVFITDVQVFFKSLKVDPSDPNSLPKHISKLDELVLTHEQKVLSISFVAQNYIQPQKNRYAYLLEGFDSDWNDVGTRREANYTNLNPGSYVFRVKASNNDGVWNEEGASLRLRILPPFWMTPWFFSLLFLAVVLLVYLFIRYRERNLKRRQRSLEEEVQKRTKKINEQKLALEGQRSQLEKQRDELEEGRERLEEKVEERTSELVKAKEKAEESDRLKSSFLANLSHEIRTPLNAVVGFSTLLKETKASEEEMVEYLSLINENSDSLLRLIDDILDYSLIEANQVTLDEKDILWDEFFDNVFASHSVLPREEGVELLCENALRGQEYSMVTDHHRLRQVLDNLLTNASKFTSAGSIVLGARIEGGVFCIYVKDTGKGIPSEFQEVIFDQFYKLKEDDVQARRGVGLGLAISKRLVDLLGGELSVKSEYGKGSKFSVRFPLSVLHRADESDSGFGSDDELPEKLVRARSGRVLVVEDETNNFLLLKAILKPTRFEVVWAESGEKGVKVYQQEGPFDLVLLDIKMPGIDGFETIRRLRAINQNVLVVAQTAYAMADDKIRILEAGFNRYVSKPIKAKELLQVLAELLPDES</sequence>
<keyword evidence="6" id="KW-0812">Transmembrane</keyword>
<feature type="transmembrane region" description="Helical" evidence="6">
    <location>
        <begin position="790"/>
        <end position="812"/>
    </location>
</feature>
<dbReference type="SUPFAM" id="SSF52172">
    <property type="entry name" value="CheY-like"/>
    <property type="match status" value="1"/>
</dbReference>
<dbReference type="FunFam" id="2.60.40.10:FF:000791">
    <property type="entry name" value="Two-component system sensor histidine kinase/response regulator"/>
    <property type="match status" value="1"/>
</dbReference>
<dbReference type="PANTHER" id="PTHR43547">
    <property type="entry name" value="TWO-COMPONENT HISTIDINE KINASE"/>
    <property type="match status" value="1"/>
</dbReference>
<keyword evidence="10" id="KW-1185">Reference proteome</keyword>
<dbReference type="PRINTS" id="PR00344">
    <property type="entry name" value="BCTRLSENSOR"/>
</dbReference>
<dbReference type="InterPro" id="IPR036890">
    <property type="entry name" value="HATPase_C_sf"/>
</dbReference>
<dbReference type="EMBL" id="JACYFG010000006">
    <property type="protein sequence ID" value="MBD5778883.1"/>
    <property type="molecule type" value="Genomic_DNA"/>
</dbReference>
<dbReference type="InterPro" id="IPR036097">
    <property type="entry name" value="HisK_dim/P_sf"/>
</dbReference>
<gene>
    <name evidence="9" type="ORF">IEN85_05220</name>
</gene>
<comment type="catalytic activity">
    <reaction evidence="1">
        <text>ATP + protein L-histidine = ADP + protein N-phospho-L-histidine.</text>
        <dbReference type="EC" id="2.7.13.3"/>
    </reaction>
</comment>
<keyword evidence="3 4" id="KW-0597">Phosphoprotein</keyword>
<dbReference type="InterPro" id="IPR011047">
    <property type="entry name" value="Quinoprotein_ADH-like_sf"/>
</dbReference>
<dbReference type="InterPro" id="IPR005467">
    <property type="entry name" value="His_kinase_dom"/>
</dbReference>
<dbReference type="SMART" id="SM00388">
    <property type="entry name" value="HisKA"/>
    <property type="match status" value="1"/>
</dbReference>
<dbReference type="InterPro" id="IPR004358">
    <property type="entry name" value="Sig_transdc_His_kin-like_C"/>
</dbReference>
<dbReference type="SUPFAM" id="SSF47384">
    <property type="entry name" value="Homodimeric domain of signal transducing histidine kinase"/>
    <property type="match status" value="1"/>
</dbReference>
<dbReference type="RefSeq" id="WP_191616010.1">
    <property type="nucleotide sequence ID" value="NZ_JACYFG010000006.1"/>
</dbReference>
<dbReference type="Pfam" id="PF07494">
    <property type="entry name" value="Reg_prop"/>
    <property type="match status" value="2"/>
</dbReference>
<dbReference type="CDD" id="cd00082">
    <property type="entry name" value="HisKA"/>
    <property type="match status" value="1"/>
</dbReference>
<evidence type="ECO:0000313" key="9">
    <source>
        <dbReference type="EMBL" id="MBD5778883.1"/>
    </source>
</evidence>
<evidence type="ECO:0000256" key="3">
    <source>
        <dbReference type="ARBA" id="ARBA00022553"/>
    </source>
</evidence>
<dbReference type="Proteomes" id="UP000622317">
    <property type="component" value="Unassembled WGS sequence"/>
</dbReference>
<dbReference type="Gene3D" id="1.10.287.130">
    <property type="match status" value="1"/>
</dbReference>
<evidence type="ECO:0000256" key="2">
    <source>
        <dbReference type="ARBA" id="ARBA00012438"/>
    </source>
</evidence>
<dbReference type="Pfam" id="PF00072">
    <property type="entry name" value="Response_reg"/>
    <property type="match status" value="1"/>
</dbReference>
<dbReference type="SUPFAM" id="SSF63829">
    <property type="entry name" value="Calcium-dependent phosphotriesterase"/>
    <property type="match status" value="2"/>
</dbReference>
<feature type="modified residue" description="4-aspartylphosphate" evidence="4">
    <location>
        <position position="1192"/>
    </location>
</feature>
<dbReference type="SMART" id="SM00448">
    <property type="entry name" value="REC"/>
    <property type="match status" value="1"/>
</dbReference>
<dbReference type="Gene3D" id="3.40.50.2300">
    <property type="match status" value="1"/>
</dbReference>
<proteinExistence type="predicted"/>
<keyword evidence="5" id="KW-0175">Coiled coil</keyword>
<dbReference type="EC" id="2.7.13.3" evidence="2"/>
<dbReference type="InterPro" id="IPR011110">
    <property type="entry name" value="Reg_prop"/>
</dbReference>
<evidence type="ECO:0000256" key="6">
    <source>
        <dbReference type="SAM" id="Phobius"/>
    </source>
</evidence>
<dbReference type="InterPro" id="IPR003594">
    <property type="entry name" value="HATPase_dom"/>
</dbReference>
<feature type="coiled-coil region" evidence="5">
    <location>
        <begin position="816"/>
        <end position="886"/>
    </location>
</feature>
<dbReference type="InterPro" id="IPR013783">
    <property type="entry name" value="Ig-like_fold"/>
</dbReference>
<dbReference type="InterPro" id="IPR001789">
    <property type="entry name" value="Sig_transdc_resp-reg_receiver"/>
</dbReference>
<dbReference type="Pfam" id="PF00512">
    <property type="entry name" value="HisKA"/>
    <property type="match status" value="1"/>
</dbReference>
<dbReference type="SUPFAM" id="SSF55874">
    <property type="entry name" value="ATPase domain of HSP90 chaperone/DNA topoisomerase II/histidine kinase"/>
    <property type="match status" value="1"/>
</dbReference>
<dbReference type="InterPro" id="IPR011123">
    <property type="entry name" value="Y_Y_Y"/>
</dbReference>
<evidence type="ECO:0000313" key="10">
    <source>
        <dbReference type="Proteomes" id="UP000622317"/>
    </source>
</evidence>
<dbReference type="Gene3D" id="3.30.565.10">
    <property type="entry name" value="Histidine kinase-like ATPase, C-terminal domain"/>
    <property type="match status" value="1"/>
</dbReference>
<reference evidence="9" key="1">
    <citation type="submission" date="2020-09" db="EMBL/GenBank/DDBJ databases">
        <title>Pelagicoccus enzymogenes sp. nov. with an EPS production, isolated from marine sediment.</title>
        <authorList>
            <person name="Feng X."/>
        </authorList>
    </citation>
    <scope>NUCLEOTIDE SEQUENCE</scope>
    <source>
        <strain evidence="9">NFK12</strain>
    </source>
</reference>
<dbReference type="Pfam" id="PF02518">
    <property type="entry name" value="HATPase_c"/>
    <property type="match status" value="1"/>
</dbReference>
<dbReference type="GO" id="GO:0000155">
    <property type="term" value="F:phosphorelay sensor kinase activity"/>
    <property type="evidence" value="ECO:0007669"/>
    <property type="project" value="InterPro"/>
</dbReference>
<organism evidence="9 10">
    <name type="scientific">Pelagicoccus enzymogenes</name>
    <dbReference type="NCBI Taxonomy" id="2773457"/>
    <lineage>
        <taxon>Bacteria</taxon>
        <taxon>Pseudomonadati</taxon>
        <taxon>Verrucomicrobiota</taxon>
        <taxon>Opitutia</taxon>
        <taxon>Puniceicoccales</taxon>
        <taxon>Pelagicoccaceae</taxon>
        <taxon>Pelagicoccus</taxon>
    </lineage>
</organism>
<dbReference type="Gene3D" id="2.130.10.10">
    <property type="entry name" value="YVTN repeat-like/Quinoprotein amine dehydrogenase"/>
    <property type="match status" value="2"/>
</dbReference>
<dbReference type="SMART" id="SM00387">
    <property type="entry name" value="HATPase_c"/>
    <property type="match status" value="1"/>
</dbReference>
<dbReference type="CDD" id="cd17546">
    <property type="entry name" value="REC_hyHK_CKI1_RcsC-like"/>
    <property type="match status" value="1"/>
</dbReference>
<evidence type="ECO:0000256" key="1">
    <source>
        <dbReference type="ARBA" id="ARBA00000085"/>
    </source>
</evidence>
<evidence type="ECO:0000256" key="5">
    <source>
        <dbReference type="SAM" id="Coils"/>
    </source>
</evidence>
<evidence type="ECO:0000259" key="8">
    <source>
        <dbReference type="PROSITE" id="PS50110"/>
    </source>
</evidence>
<dbReference type="Pfam" id="PF07495">
    <property type="entry name" value="Y_Y_Y"/>
    <property type="match status" value="1"/>
</dbReference>
<protein>
    <recommendedName>
        <fullName evidence="2">histidine kinase</fullName>
        <ecNumber evidence="2">2.7.13.3</ecNumber>
    </recommendedName>
</protein>
<keyword evidence="6" id="KW-1133">Transmembrane helix</keyword>
<evidence type="ECO:0000256" key="4">
    <source>
        <dbReference type="PROSITE-ProRule" id="PRU00169"/>
    </source>
</evidence>
<dbReference type="PROSITE" id="PS50109">
    <property type="entry name" value="HIS_KIN"/>
    <property type="match status" value="1"/>
</dbReference>
<dbReference type="InterPro" id="IPR015943">
    <property type="entry name" value="WD40/YVTN_repeat-like_dom_sf"/>
</dbReference>
<dbReference type="AlphaFoldDB" id="A0A927F5P9"/>
<keyword evidence="6" id="KW-0472">Membrane</keyword>
<name>A0A927F5P9_9BACT</name>
<feature type="domain" description="Histidine kinase" evidence="7">
    <location>
        <begin position="896"/>
        <end position="1114"/>
    </location>
</feature>
<dbReference type="InterPro" id="IPR003661">
    <property type="entry name" value="HisK_dim/P_dom"/>
</dbReference>
<comment type="caution">
    <text evidence="9">The sequence shown here is derived from an EMBL/GenBank/DDBJ whole genome shotgun (WGS) entry which is preliminary data.</text>
</comment>
<dbReference type="Gene3D" id="2.60.40.10">
    <property type="entry name" value="Immunoglobulins"/>
    <property type="match status" value="1"/>
</dbReference>
<feature type="domain" description="Response regulatory" evidence="8">
    <location>
        <begin position="1142"/>
        <end position="1257"/>
    </location>
</feature>
<evidence type="ECO:0000259" key="7">
    <source>
        <dbReference type="PROSITE" id="PS50109"/>
    </source>
</evidence>
<dbReference type="PANTHER" id="PTHR43547:SF2">
    <property type="entry name" value="HYBRID SIGNAL TRANSDUCTION HISTIDINE KINASE C"/>
    <property type="match status" value="1"/>
</dbReference>
<dbReference type="SUPFAM" id="SSF50998">
    <property type="entry name" value="Quinoprotein alcohol dehydrogenase-like"/>
    <property type="match status" value="1"/>
</dbReference>
<accession>A0A927F5P9</accession>
<dbReference type="InterPro" id="IPR011006">
    <property type="entry name" value="CheY-like_superfamily"/>
</dbReference>